<evidence type="ECO:0000313" key="2">
    <source>
        <dbReference type="EMBL" id="AEX03623.1"/>
    </source>
</evidence>
<proteinExistence type="predicted"/>
<gene>
    <name evidence="2" type="ordered locus">KOX_09485</name>
</gene>
<feature type="transmembrane region" description="Helical" evidence="1">
    <location>
        <begin position="146"/>
        <end position="168"/>
    </location>
</feature>
<dbReference type="HOGENOM" id="CLU_1254357_0_0_6"/>
<evidence type="ECO:0000313" key="3">
    <source>
        <dbReference type="Proteomes" id="UP000007843"/>
    </source>
</evidence>
<name>A0A0H3H5L0_KLEM8</name>
<sequence>MDKILDIINGWITAAVSSGSLQIKQLLLFIFIAGPLALIIWKIRGIIEFINEVKNSRLNELQHLLDNHKLSNKVSTCIKEDIQRIVSYRITGISDVATQKIILRLLIENRELIPTGFFKKFRSFLLVKNGSLIFKKGFSFWFENSMYALFSLQFIFLAILSLILSTYRHDQIPIWGHLILYSVAAIMFLFFIAFGRMIPQPRECKLLNKILQTQYNDSSNYFIDGETVVPVSNSV</sequence>
<dbReference type="RefSeq" id="WP_014227697.1">
    <property type="nucleotide sequence ID" value="NC_016612.1"/>
</dbReference>
<dbReference type="EMBL" id="CP003218">
    <property type="protein sequence ID" value="AEX03623.1"/>
    <property type="molecule type" value="Genomic_DNA"/>
</dbReference>
<organism evidence="2 3">
    <name type="scientific">Klebsiella michiganensis (strain ATCC 8724 / DSM 4798 / JCM 20051 / NBRC 3318 / NRRL B-199 / KCTC 1686 / BUCSAV 143 / CCM 1901)</name>
    <dbReference type="NCBI Taxonomy" id="1006551"/>
    <lineage>
        <taxon>Bacteria</taxon>
        <taxon>Pseudomonadati</taxon>
        <taxon>Pseudomonadota</taxon>
        <taxon>Gammaproteobacteria</taxon>
        <taxon>Enterobacterales</taxon>
        <taxon>Enterobacteriaceae</taxon>
        <taxon>Klebsiella/Raoultella group</taxon>
        <taxon>Klebsiella</taxon>
    </lineage>
</organism>
<dbReference type="AlphaFoldDB" id="A0A0H3H5L0"/>
<protein>
    <submittedName>
        <fullName evidence="2">Uncharacterized protein</fullName>
    </submittedName>
</protein>
<dbReference type="Proteomes" id="UP000007843">
    <property type="component" value="Chromosome"/>
</dbReference>
<dbReference type="KEGG" id="kox:KOX_09485"/>
<evidence type="ECO:0000256" key="1">
    <source>
        <dbReference type="SAM" id="Phobius"/>
    </source>
</evidence>
<feature type="transmembrane region" description="Helical" evidence="1">
    <location>
        <begin position="174"/>
        <end position="195"/>
    </location>
</feature>
<reference evidence="2 3" key="1">
    <citation type="journal article" date="2012" name="J. Bacteriol.">
        <title>Complete genome sequence of Klebsiella oxytoca KCTC 1686, used in production of 2,3-butanediol.</title>
        <authorList>
            <person name="Shin S.H."/>
            <person name="Kim S."/>
            <person name="Kim J.Y."/>
            <person name="Lee S."/>
            <person name="Um Y."/>
            <person name="Oh M.K."/>
            <person name="Kim Y.R."/>
            <person name="Lee J."/>
            <person name="Yang K.S."/>
        </authorList>
    </citation>
    <scope>NUCLEOTIDE SEQUENCE [LARGE SCALE GENOMIC DNA]</scope>
    <source>
        <strain evidence="3">ATCC 8724 / DSM 4798 / JCM 20051 / NBRC 3318 / NRRL B-199 / KCTC 1686</strain>
    </source>
</reference>
<keyword evidence="1" id="KW-1133">Transmembrane helix</keyword>
<keyword evidence="1" id="KW-0472">Membrane</keyword>
<feature type="transmembrane region" description="Helical" evidence="1">
    <location>
        <begin position="26"/>
        <end position="47"/>
    </location>
</feature>
<keyword evidence="1" id="KW-0812">Transmembrane</keyword>
<accession>A0A0H3H5L0</accession>